<keyword evidence="4" id="KW-1185">Reference proteome</keyword>
<evidence type="ECO:0000256" key="2">
    <source>
        <dbReference type="SAM" id="Phobius"/>
    </source>
</evidence>
<feature type="transmembrane region" description="Helical" evidence="2">
    <location>
        <begin position="41"/>
        <end position="58"/>
    </location>
</feature>
<dbReference type="Proteomes" id="UP000215914">
    <property type="component" value="Unassembled WGS sequence"/>
</dbReference>
<comment type="caution">
    <text evidence="3">The sequence shown here is derived from an EMBL/GenBank/DDBJ whole genome shotgun (WGS) entry which is preliminary data.</text>
</comment>
<sequence length="86" mass="9938">MRDLVPLKSMDRKQRRYHGKSSEASPSWWKYMGSELYVKKNLVFTVNIYCVVMVVAFCKHQLIIKTKPDGPIPFGHASTTLQHEPS</sequence>
<accession>A0A9K3JCD3</accession>
<keyword evidence="2" id="KW-1133">Transmembrane helix</keyword>
<feature type="region of interest" description="Disordered" evidence="1">
    <location>
        <begin position="1"/>
        <end position="24"/>
    </location>
</feature>
<reference evidence="3" key="2">
    <citation type="submission" date="2020-06" db="EMBL/GenBank/DDBJ databases">
        <title>Helianthus annuus Genome sequencing and assembly Release 2.</title>
        <authorList>
            <person name="Gouzy J."/>
            <person name="Langlade N."/>
            <person name="Munos S."/>
        </authorList>
    </citation>
    <scope>NUCLEOTIDE SEQUENCE</scope>
    <source>
        <tissue evidence="3">Leaves</tissue>
    </source>
</reference>
<organism evidence="3 4">
    <name type="scientific">Helianthus annuus</name>
    <name type="common">Common sunflower</name>
    <dbReference type="NCBI Taxonomy" id="4232"/>
    <lineage>
        <taxon>Eukaryota</taxon>
        <taxon>Viridiplantae</taxon>
        <taxon>Streptophyta</taxon>
        <taxon>Embryophyta</taxon>
        <taxon>Tracheophyta</taxon>
        <taxon>Spermatophyta</taxon>
        <taxon>Magnoliopsida</taxon>
        <taxon>eudicotyledons</taxon>
        <taxon>Gunneridae</taxon>
        <taxon>Pentapetalae</taxon>
        <taxon>asterids</taxon>
        <taxon>campanulids</taxon>
        <taxon>Asterales</taxon>
        <taxon>Asteraceae</taxon>
        <taxon>Asteroideae</taxon>
        <taxon>Heliantheae alliance</taxon>
        <taxon>Heliantheae</taxon>
        <taxon>Helianthus</taxon>
    </lineage>
</organism>
<protein>
    <submittedName>
        <fullName evidence="3">Uncharacterized protein</fullName>
    </submittedName>
</protein>
<gene>
    <name evidence="3" type="ORF">HanXRQr2_Chr04g0192291</name>
</gene>
<dbReference type="EMBL" id="MNCJ02000319">
    <property type="protein sequence ID" value="KAF5812414.1"/>
    <property type="molecule type" value="Genomic_DNA"/>
</dbReference>
<evidence type="ECO:0000313" key="3">
    <source>
        <dbReference type="EMBL" id="KAF5812414.1"/>
    </source>
</evidence>
<feature type="compositionally biased region" description="Basic and acidic residues" evidence="1">
    <location>
        <begin position="1"/>
        <end position="12"/>
    </location>
</feature>
<name>A0A9K3JCD3_HELAN</name>
<proteinExistence type="predicted"/>
<dbReference type="Gramene" id="mRNA:HanXRQr2_Chr04g0192291">
    <property type="protein sequence ID" value="CDS:HanXRQr2_Chr04g0192291.1"/>
    <property type="gene ID" value="HanXRQr2_Chr04g0192291"/>
</dbReference>
<evidence type="ECO:0000256" key="1">
    <source>
        <dbReference type="SAM" id="MobiDB-lite"/>
    </source>
</evidence>
<evidence type="ECO:0000313" key="4">
    <source>
        <dbReference type="Proteomes" id="UP000215914"/>
    </source>
</evidence>
<dbReference type="AlphaFoldDB" id="A0A9K3JCD3"/>
<keyword evidence="2" id="KW-0472">Membrane</keyword>
<reference evidence="3" key="1">
    <citation type="journal article" date="2017" name="Nature">
        <title>The sunflower genome provides insights into oil metabolism, flowering and Asterid evolution.</title>
        <authorList>
            <person name="Badouin H."/>
            <person name="Gouzy J."/>
            <person name="Grassa C.J."/>
            <person name="Murat F."/>
            <person name="Staton S.E."/>
            <person name="Cottret L."/>
            <person name="Lelandais-Briere C."/>
            <person name="Owens G.L."/>
            <person name="Carrere S."/>
            <person name="Mayjonade B."/>
            <person name="Legrand L."/>
            <person name="Gill N."/>
            <person name="Kane N.C."/>
            <person name="Bowers J.E."/>
            <person name="Hubner S."/>
            <person name="Bellec A."/>
            <person name="Berard A."/>
            <person name="Berges H."/>
            <person name="Blanchet N."/>
            <person name="Boniface M.C."/>
            <person name="Brunel D."/>
            <person name="Catrice O."/>
            <person name="Chaidir N."/>
            <person name="Claudel C."/>
            <person name="Donnadieu C."/>
            <person name="Faraut T."/>
            <person name="Fievet G."/>
            <person name="Helmstetter N."/>
            <person name="King M."/>
            <person name="Knapp S.J."/>
            <person name="Lai Z."/>
            <person name="Le Paslier M.C."/>
            <person name="Lippi Y."/>
            <person name="Lorenzon L."/>
            <person name="Mandel J.R."/>
            <person name="Marage G."/>
            <person name="Marchand G."/>
            <person name="Marquand E."/>
            <person name="Bret-Mestries E."/>
            <person name="Morien E."/>
            <person name="Nambeesan S."/>
            <person name="Nguyen T."/>
            <person name="Pegot-Espagnet P."/>
            <person name="Pouilly N."/>
            <person name="Raftis F."/>
            <person name="Sallet E."/>
            <person name="Schiex T."/>
            <person name="Thomas J."/>
            <person name="Vandecasteele C."/>
            <person name="Vares D."/>
            <person name="Vear F."/>
            <person name="Vautrin S."/>
            <person name="Crespi M."/>
            <person name="Mangin B."/>
            <person name="Burke J.M."/>
            <person name="Salse J."/>
            <person name="Munos S."/>
            <person name="Vincourt P."/>
            <person name="Rieseberg L.H."/>
            <person name="Langlade N.B."/>
        </authorList>
    </citation>
    <scope>NUCLEOTIDE SEQUENCE</scope>
    <source>
        <tissue evidence="3">Leaves</tissue>
    </source>
</reference>
<keyword evidence="2" id="KW-0812">Transmembrane</keyword>